<dbReference type="RefSeq" id="WP_237445373.1">
    <property type="nucleotide sequence ID" value="NZ_CAKLPX010000003.1"/>
</dbReference>
<keyword evidence="5" id="KW-1185">Reference proteome</keyword>
<feature type="compositionally biased region" description="Basic and acidic residues" evidence="1">
    <location>
        <begin position="72"/>
        <end position="97"/>
    </location>
</feature>
<accession>A0ABN8ELT7</accession>
<gene>
    <name evidence="4" type="ORF">SIN8267_02828</name>
</gene>
<comment type="caution">
    <text evidence="4">The sequence shown here is derived from an EMBL/GenBank/DDBJ whole genome shotgun (WGS) entry which is preliminary data.</text>
</comment>
<protein>
    <recommendedName>
        <fullName evidence="3">DUF4124 domain-containing protein</fullName>
    </recommendedName>
</protein>
<evidence type="ECO:0000313" key="4">
    <source>
        <dbReference type="EMBL" id="CAH0992695.1"/>
    </source>
</evidence>
<dbReference type="EMBL" id="CAKLPX010000003">
    <property type="protein sequence ID" value="CAH0992695.1"/>
    <property type="molecule type" value="Genomic_DNA"/>
</dbReference>
<dbReference type="Proteomes" id="UP000838100">
    <property type="component" value="Unassembled WGS sequence"/>
</dbReference>
<feature type="domain" description="DUF4124" evidence="3">
    <location>
        <begin position="11"/>
        <end position="58"/>
    </location>
</feature>
<reference evidence="4" key="1">
    <citation type="submission" date="2021-12" db="EMBL/GenBank/DDBJ databases">
        <authorList>
            <person name="Rodrigo-Torres L."/>
            <person name="Arahal R. D."/>
            <person name="Lucena T."/>
        </authorList>
    </citation>
    <scope>NUCLEOTIDE SEQUENCE</scope>
    <source>
        <strain evidence="4">CECT 8267</strain>
    </source>
</reference>
<feature type="compositionally biased region" description="Basic and acidic residues" evidence="1">
    <location>
        <begin position="129"/>
        <end position="149"/>
    </location>
</feature>
<name>A0ABN8ELT7_9GAMM</name>
<evidence type="ECO:0000313" key="5">
    <source>
        <dbReference type="Proteomes" id="UP000838100"/>
    </source>
</evidence>
<organism evidence="4 5">
    <name type="scientific">Sinobacterium norvegicum</name>
    <dbReference type="NCBI Taxonomy" id="1641715"/>
    <lineage>
        <taxon>Bacteria</taxon>
        <taxon>Pseudomonadati</taxon>
        <taxon>Pseudomonadota</taxon>
        <taxon>Gammaproteobacteria</taxon>
        <taxon>Cellvibrionales</taxon>
        <taxon>Spongiibacteraceae</taxon>
        <taxon>Sinobacterium</taxon>
    </lineage>
</organism>
<keyword evidence="2" id="KW-0732">Signal</keyword>
<feature type="region of interest" description="Disordered" evidence="1">
    <location>
        <begin position="29"/>
        <end position="162"/>
    </location>
</feature>
<proteinExistence type="predicted"/>
<feature type="chain" id="PRO_5047042211" description="DUF4124 domain-containing protein" evidence="2">
    <location>
        <begin position="21"/>
        <end position="162"/>
    </location>
</feature>
<dbReference type="Pfam" id="PF13511">
    <property type="entry name" value="DUF4124"/>
    <property type="match status" value="1"/>
</dbReference>
<feature type="signal peptide" evidence="2">
    <location>
        <begin position="1"/>
        <end position="20"/>
    </location>
</feature>
<dbReference type="InterPro" id="IPR025392">
    <property type="entry name" value="DUF4124"/>
</dbReference>
<evidence type="ECO:0000256" key="1">
    <source>
        <dbReference type="SAM" id="MobiDB-lite"/>
    </source>
</evidence>
<evidence type="ECO:0000259" key="3">
    <source>
        <dbReference type="Pfam" id="PF13511"/>
    </source>
</evidence>
<evidence type="ECO:0000256" key="2">
    <source>
        <dbReference type="SAM" id="SignalP"/>
    </source>
</evidence>
<sequence length="162" mass="17935">MFKKITVTVMFLALSAPLMAEQIYKTVNPDGSIGYSDTKPTTGETETIPMPKPANIQPMDEKAKEQMLSYQSDREASEKQRDELQKNVKEAEKELKNARQALLEGSQVGVGDRQNTKSGSKLSQGYFDRVSKLESDVKKAQKNVSEAKKTLANPPKPKSVGE</sequence>